<sequence length="528" mass="60099">MKKKISYILTLLVLVVFASSCYDDKGNYDYVEISKVTTTGLEESYSKIAFQDVLHIEPTVTSDRAGDEFEYLWTLNLTKGSGTTSQIIKIELDTIGYERVLDFPVNVNQGYYDLTLRITNKGNGMDVYHVMSLSVITKFSEGFYLLKDMGNSTDIDLHMWDNSKITDILQKKDGEALPASPVSLGIDPVYCFIDESTGKYVITKALTICTDNDVRIINMEDMSTVYTHNTMFHSGVAPEEKPYYVWRNMYGVGYISDQGAYFSAQAATEQLLGAGKFGFPAMVNDEEDSKPNKNGGVFMGFYYFYFDELKDRFLYLDFNGGLSALLNNVKDSQEEEKYVPNGIKHKLKAFVRNYVGNVNTGFALFEDADVTGKHYLYNMVLDDAPYNPIRKVTEIASTSKLNTATLYASNELTAKVIYFVNNNKLYMYDTELNTEEELQPQDFATGEEITYISNRYWMWTDDKEHNFDYLVIATHKAGKYKVYLYEVLGGKAYGKPKYVFEGDGKVVKMQYVSPKMSMKSLDYFPGSF</sequence>
<accession>A0ABR7CYK6</accession>
<evidence type="ECO:0000256" key="1">
    <source>
        <dbReference type="SAM" id="SignalP"/>
    </source>
</evidence>
<evidence type="ECO:0008006" key="4">
    <source>
        <dbReference type="Google" id="ProtNLM"/>
    </source>
</evidence>
<reference evidence="2 3" key="1">
    <citation type="submission" date="2020-08" db="EMBL/GenBank/DDBJ databases">
        <title>Genome public.</title>
        <authorList>
            <person name="Liu C."/>
            <person name="Sun Q."/>
        </authorList>
    </citation>
    <scope>NUCLEOTIDE SEQUENCE [LARGE SCALE GENOMIC DNA]</scope>
    <source>
        <strain evidence="2 3">NSJ-56</strain>
    </source>
</reference>
<dbReference type="Pfam" id="PF16407">
    <property type="entry name" value="PKD_2"/>
    <property type="match status" value="1"/>
</dbReference>
<protein>
    <recommendedName>
        <fullName evidence="4">PKD-like family protein</fullName>
    </recommendedName>
</protein>
<feature type="chain" id="PRO_5045203130" description="PKD-like family protein" evidence="1">
    <location>
        <begin position="23"/>
        <end position="528"/>
    </location>
</feature>
<keyword evidence="3" id="KW-1185">Reference proteome</keyword>
<dbReference type="RefSeq" id="WP_186975428.1">
    <property type="nucleotide sequence ID" value="NZ_JACOOH010000002.1"/>
</dbReference>
<evidence type="ECO:0000313" key="3">
    <source>
        <dbReference type="Proteomes" id="UP000646484"/>
    </source>
</evidence>
<dbReference type="EMBL" id="JACOOH010000002">
    <property type="protein sequence ID" value="MBC5620765.1"/>
    <property type="molecule type" value="Genomic_DNA"/>
</dbReference>
<dbReference type="InterPro" id="IPR032183">
    <property type="entry name" value="PKD-like"/>
</dbReference>
<keyword evidence="1" id="KW-0732">Signal</keyword>
<comment type="caution">
    <text evidence="2">The sequence shown here is derived from an EMBL/GenBank/DDBJ whole genome shotgun (WGS) entry which is preliminary data.</text>
</comment>
<dbReference type="Proteomes" id="UP000646484">
    <property type="component" value="Unassembled WGS sequence"/>
</dbReference>
<proteinExistence type="predicted"/>
<organism evidence="2 3">
    <name type="scientific">Butyricimonas hominis</name>
    <dbReference type="NCBI Taxonomy" id="2763032"/>
    <lineage>
        <taxon>Bacteria</taxon>
        <taxon>Pseudomonadati</taxon>
        <taxon>Bacteroidota</taxon>
        <taxon>Bacteroidia</taxon>
        <taxon>Bacteroidales</taxon>
        <taxon>Odoribacteraceae</taxon>
        <taxon>Butyricimonas</taxon>
    </lineage>
</organism>
<gene>
    <name evidence="2" type="ORF">H8S64_06610</name>
</gene>
<dbReference type="PROSITE" id="PS51257">
    <property type="entry name" value="PROKAR_LIPOPROTEIN"/>
    <property type="match status" value="1"/>
</dbReference>
<name>A0ABR7CYK6_9BACT</name>
<feature type="signal peptide" evidence="1">
    <location>
        <begin position="1"/>
        <end position="22"/>
    </location>
</feature>
<evidence type="ECO:0000313" key="2">
    <source>
        <dbReference type="EMBL" id="MBC5620765.1"/>
    </source>
</evidence>